<accession>A0A2C9WB34</accession>
<organism evidence="1">
    <name type="scientific">Manihot esculenta</name>
    <name type="common">Cassava</name>
    <name type="synonym">Jatropha manihot</name>
    <dbReference type="NCBI Taxonomy" id="3983"/>
    <lineage>
        <taxon>Eukaryota</taxon>
        <taxon>Viridiplantae</taxon>
        <taxon>Streptophyta</taxon>
        <taxon>Embryophyta</taxon>
        <taxon>Tracheophyta</taxon>
        <taxon>Spermatophyta</taxon>
        <taxon>Magnoliopsida</taxon>
        <taxon>eudicotyledons</taxon>
        <taxon>Gunneridae</taxon>
        <taxon>Pentapetalae</taxon>
        <taxon>rosids</taxon>
        <taxon>fabids</taxon>
        <taxon>Malpighiales</taxon>
        <taxon>Euphorbiaceae</taxon>
        <taxon>Crotonoideae</taxon>
        <taxon>Manihoteae</taxon>
        <taxon>Manihot</taxon>
    </lineage>
</organism>
<gene>
    <name evidence="1" type="ORF">MANES_02G050800</name>
</gene>
<dbReference type="AlphaFoldDB" id="A0A2C9WB34"/>
<reference evidence="1" key="1">
    <citation type="submission" date="2016-02" db="EMBL/GenBank/DDBJ databases">
        <title>WGS assembly of Manihot esculenta.</title>
        <authorList>
            <person name="Bredeson J.V."/>
            <person name="Prochnik S.E."/>
            <person name="Lyons J.B."/>
            <person name="Schmutz J."/>
            <person name="Grimwood J."/>
            <person name="Vrebalov J."/>
            <person name="Bart R.S."/>
            <person name="Amuge T."/>
            <person name="Ferguson M.E."/>
            <person name="Green R."/>
            <person name="Putnam N."/>
            <person name="Stites J."/>
            <person name="Rounsley S."/>
            <person name="Rokhsar D.S."/>
        </authorList>
    </citation>
    <scope>NUCLEOTIDE SEQUENCE [LARGE SCALE GENOMIC DNA]</scope>
    <source>
        <tissue evidence="1">Leaf</tissue>
    </source>
</reference>
<protein>
    <submittedName>
        <fullName evidence="1">Uncharacterized protein</fullName>
    </submittedName>
</protein>
<proteinExistence type="predicted"/>
<dbReference type="EMBL" id="CM004388">
    <property type="protein sequence ID" value="OAY56861.1"/>
    <property type="molecule type" value="Genomic_DNA"/>
</dbReference>
<sequence length="89" mass="10255">MRVLILKPQVYVPIFFPKICHSPVALSRAPIFKRKSLRRIPSRVFTHKGRARLLGPLLCFPSLHSLYPPNPSFTSMLCYPTINADIYPY</sequence>
<evidence type="ECO:0000313" key="1">
    <source>
        <dbReference type="EMBL" id="OAY56861.1"/>
    </source>
</evidence>
<name>A0A2C9WB34_MANES</name>